<dbReference type="CDD" id="cd03784">
    <property type="entry name" value="GT1_Gtf-like"/>
    <property type="match status" value="1"/>
</dbReference>
<dbReference type="Pfam" id="PF06722">
    <property type="entry name" value="EryCIII-like_C"/>
    <property type="match status" value="1"/>
</dbReference>
<name>A0A1Z4JCI8_LEPBY</name>
<sequence>MMRIMIMAMGSRGDVQPYVALGKGLKTAGHSVRLATHENFESLVNSYELEFYPLKGNVQAFLEDPANRQLLESGNFLAINARTAKASQRAAIDWAEGGLVAAQGMDLLVAGVGGLFLGVSLAEKLKIPLLQAYIFPFTPTQAFPAVLFPQSIAKFGGTVNRLSHHVFRQIMWQGARTGDGLARQQVLELPAAPFWGNYHSVHLQRYPILYGLSPSVIAKPSDWQNTHMTGYWFLDEPPNWSPPLALLEFLQNGSPPVFIGFGSMVSRNPEETADLVLQAIALTGQRAILQSGWRGLGKRDLPDTVFMVDSIPHSWLFPRVAAVVHHGGAGTTAAGLRAGIPTIVIPFFGDQPFWGHRIAELGIGTAPIPRKDLTAERLAKVIQQVMSDSAMRQRAADLGAKIQAEDGVAHAVAIVQELEKCGAFL</sequence>
<evidence type="ECO:0000259" key="1">
    <source>
        <dbReference type="Pfam" id="PF03033"/>
    </source>
</evidence>
<evidence type="ECO:0000313" key="3">
    <source>
        <dbReference type="EMBL" id="BAY54420.1"/>
    </source>
</evidence>
<dbReference type="SUPFAM" id="SSF53756">
    <property type="entry name" value="UDP-Glycosyltransferase/glycogen phosphorylase"/>
    <property type="match status" value="1"/>
</dbReference>
<organism evidence="3 4">
    <name type="scientific">Leptolyngbya boryana NIES-2135</name>
    <dbReference type="NCBI Taxonomy" id="1973484"/>
    <lineage>
        <taxon>Bacteria</taxon>
        <taxon>Bacillati</taxon>
        <taxon>Cyanobacteriota</taxon>
        <taxon>Cyanophyceae</taxon>
        <taxon>Leptolyngbyales</taxon>
        <taxon>Leptolyngbyaceae</taxon>
        <taxon>Leptolyngbya group</taxon>
        <taxon>Leptolyngbya</taxon>
    </lineage>
</organism>
<dbReference type="GO" id="GO:0033072">
    <property type="term" value="P:vancomycin biosynthetic process"/>
    <property type="evidence" value="ECO:0007669"/>
    <property type="project" value="UniProtKB-ARBA"/>
</dbReference>
<dbReference type="Pfam" id="PF03033">
    <property type="entry name" value="Glyco_transf_28"/>
    <property type="match status" value="1"/>
</dbReference>
<dbReference type="PANTHER" id="PTHR48050">
    <property type="entry name" value="STEROL 3-BETA-GLUCOSYLTRANSFERASE"/>
    <property type="match status" value="1"/>
</dbReference>
<proteinExistence type="predicted"/>
<dbReference type="EMBL" id="AP018203">
    <property type="protein sequence ID" value="BAY54420.1"/>
    <property type="molecule type" value="Genomic_DNA"/>
</dbReference>
<feature type="domain" description="Erythromycin biosynthesis protein CIII-like C-terminal" evidence="2">
    <location>
        <begin position="298"/>
        <end position="407"/>
    </location>
</feature>
<keyword evidence="3" id="KW-0808">Transferase</keyword>
<keyword evidence="4" id="KW-1185">Reference proteome</keyword>
<dbReference type="AlphaFoldDB" id="A0A1Z4JCI8"/>
<dbReference type="Gene3D" id="3.40.50.2000">
    <property type="entry name" value="Glycogen Phosphorylase B"/>
    <property type="match status" value="2"/>
</dbReference>
<dbReference type="GO" id="GO:0008194">
    <property type="term" value="F:UDP-glycosyltransferase activity"/>
    <property type="evidence" value="ECO:0007669"/>
    <property type="project" value="InterPro"/>
</dbReference>
<dbReference type="InterPro" id="IPR004276">
    <property type="entry name" value="GlycoTrans_28_N"/>
</dbReference>
<evidence type="ECO:0000313" key="4">
    <source>
        <dbReference type="Proteomes" id="UP000217895"/>
    </source>
</evidence>
<dbReference type="GO" id="GO:0016758">
    <property type="term" value="F:hexosyltransferase activity"/>
    <property type="evidence" value="ECO:0007669"/>
    <property type="project" value="InterPro"/>
</dbReference>
<accession>A0A1Z4JCI8</accession>
<dbReference type="GO" id="GO:0005975">
    <property type="term" value="P:carbohydrate metabolic process"/>
    <property type="evidence" value="ECO:0007669"/>
    <property type="project" value="InterPro"/>
</dbReference>
<reference evidence="3 4" key="1">
    <citation type="submission" date="2017-06" db="EMBL/GenBank/DDBJ databases">
        <title>Genome sequencing of cyanobaciteial culture collection at National Institute for Environmental Studies (NIES).</title>
        <authorList>
            <person name="Hirose Y."/>
            <person name="Shimura Y."/>
            <person name="Fujisawa T."/>
            <person name="Nakamura Y."/>
            <person name="Kawachi M."/>
        </authorList>
    </citation>
    <scope>NUCLEOTIDE SEQUENCE [LARGE SCALE GENOMIC DNA]</scope>
    <source>
        <strain evidence="3 4">NIES-2135</strain>
    </source>
</reference>
<evidence type="ECO:0000259" key="2">
    <source>
        <dbReference type="Pfam" id="PF06722"/>
    </source>
</evidence>
<dbReference type="InterPro" id="IPR002213">
    <property type="entry name" value="UDP_glucos_trans"/>
</dbReference>
<protein>
    <submittedName>
        <fullName evidence="3">Glycosyl transferase family 28</fullName>
    </submittedName>
</protein>
<feature type="domain" description="Glycosyltransferase family 28 N-terminal" evidence="1">
    <location>
        <begin position="4"/>
        <end position="144"/>
    </location>
</feature>
<dbReference type="FunFam" id="3.40.50.2000:FF:000009">
    <property type="entry name" value="Sterol 3-beta-glucosyltransferase UGT80A2"/>
    <property type="match status" value="1"/>
</dbReference>
<dbReference type="InterPro" id="IPR010610">
    <property type="entry name" value="EryCIII-like_C"/>
</dbReference>
<dbReference type="InterPro" id="IPR050426">
    <property type="entry name" value="Glycosyltransferase_28"/>
</dbReference>
<dbReference type="PANTHER" id="PTHR48050:SF13">
    <property type="entry name" value="STEROL 3-BETA-GLUCOSYLTRANSFERASE UGT80A2"/>
    <property type="match status" value="1"/>
</dbReference>
<gene>
    <name evidence="3" type="ORF">NIES2135_12370</name>
</gene>
<dbReference type="Proteomes" id="UP000217895">
    <property type="component" value="Chromosome"/>
</dbReference>